<proteinExistence type="predicted"/>
<protein>
    <recommendedName>
        <fullName evidence="3">Transposase</fullName>
    </recommendedName>
</protein>
<dbReference type="AlphaFoldDB" id="A0A918ARX1"/>
<dbReference type="Proteomes" id="UP000639606">
    <property type="component" value="Unassembled WGS sequence"/>
</dbReference>
<evidence type="ECO:0000313" key="2">
    <source>
        <dbReference type="Proteomes" id="UP000639606"/>
    </source>
</evidence>
<organism evidence="1 2">
    <name type="scientific">Saccharothrix coeruleofusca</name>
    <dbReference type="NCBI Taxonomy" id="33919"/>
    <lineage>
        <taxon>Bacteria</taxon>
        <taxon>Bacillati</taxon>
        <taxon>Actinomycetota</taxon>
        <taxon>Actinomycetes</taxon>
        <taxon>Pseudonocardiales</taxon>
        <taxon>Pseudonocardiaceae</taxon>
        <taxon>Saccharothrix</taxon>
    </lineage>
</organism>
<keyword evidence="2" id="KW-1185">Reference proteome</keyword>
<gene>
    <name evidence="1" type="ORF">GCM10010185_55850</name>
</gene>
<accession>A0A918ARX1</accession>
<evidence type="ECO:0008006" key="3">
    <source>
        <dbReference type="Google" id="ProtNLM"/>
    </source>
</evidence>
<sequence length="60" mass="6770">MSDTHGDLTDDERAELDWLRAENAFLRVQRDVLMRVASGYALDMEALLRRGAPSSHLPSL</sequence>
<reference evidence="1" key="1">
    <citation type="journal article" date="2014" name="Int. J. Syst. Evol. Microbiol.">
        <title>Complete genome sequence of Corynebacterium casei LMG S-19264T (=DSM 44701T), isolated from a smear-ripened cheese.</title>
        <authorList>
            <consortium name="US DOE Joint Genome Institute (JGI-PGF)"/>
            <person name="Walter F."/>
            <person name="Albersmeier A."/>
            <person name="Kalinowski J."/>
            <person name="Ruckert C."/>
        </authorList>
    </citation>
    <scope>NUCLEOTIDE SEQUENCE</scope>
    <source>
        <strain evidence="1">JCM 3313</strain>
    </source>
</reference>
<name>A0A918ARX1_9PSEU</name>
<evidence type="ECO:0000313" key="1">
    <source>
        <dbReference type="EMBL" id="GGP75116.1"/>
    </source>
</evidence>
<dbReference type="EMBL" id="BMRG01000015">
    <property type="protein sequence ID" value="GGP75116.1"/>
    <property type="molecule type" value="Genomic_DNA"/>
</dbReference>
<dbReference type="RefSeq" id="WP_189226293.1">
    <property type="nucleotide sequence ID" value="NZ_BMRG01000015.1"/>
</dbReference>
<comment type="caution">
    <text evidence="1">The sequence shown here is derived from an EMBL/GenBank/DDBJ whole genome shotgun (WGS) entry which is preliminary data.</text>
</comment>
<reference evidence="1" key="2">
    <citation type="submission" date="2020-09" db="EMBL/GenBank/DDBJ databases">
        <authorList>
            <person name="Sun Q."/>
            <person name="Ohkuma M."/>
        </authorList>
    </citation>
    <scope>NUCLEOTIDE SEQUENCE</scope>
    <source>
        <strain evidence="1">JCM 3313</strain>
    </source>
</reference>